<dbReference type="GO" id="GO:0060090">
    <property type="term" value="F:molecular adaptor activity"/>
    <property type="evidence" value="ECO:0007669"/>
    <property type="project" value="TreeGrafter"/>
</dbReference>
<name>A0A2G2WI41_CAPBA</name>
<dbReference type="GO" id="GO:0007091">
    <property type="term" value="P:metaphase/anaphase transition of mitotic cell cycle"/>
    <property type="evidence" value="ECO:0007669"/>
    <property type="project" value="TreeGrafter"/>
</dbReference>
<keyword evidence="3" id="KW-0131">Cell cycle</keyword>
<dbReference type="OrthoDB" id="1216894at2759"/>
<keyword evidence="6" id="KW-1185">Reference proteome</keyword>
<dbReference type="PANTHER" id="PTHR12827">
    <property type="entry name" value="MEIOTIC CHECKPOINT REGULATOR TSG24 FAMILY MEMBER"/>
    <property type="match status" value="1"/>
</dbReference>
<dbReference type="InterPro" id="IPR024990">
    <property type="entry name" value="Apc1"/>
</dbReference>
<comment type="caution">
    <text evidence="5">The sequence shown here is derived from an EMBL/GenBank/DDBJ whole genome shotgun (WGS) entry which is preliminary data.</text>
</comment>
<accession>A0A2G2WI41</accession>
<feature type="domain" description="Anaphase-promoting complex subunit 1 C-terminal" evidence="4">
    <location>
        <begin position="9"/>
        <end position="101"/>
    </location>
</feature>
<dbReference type="STRING" id="33114.A0A2G2WI41"/>
<dbReference type="InterPro" id="IPR041221">
    <property type="entry name" value="APC1_C"/>
</dbReference>
<proteinExistence type="predicted"/>
<evidence type="ECO:0000259" key="4">
    <source>
        <dbReference type="Pfam" id="PF18122"/>
    </source>
</evidence>
<evidence type="ECO:0000256" key="2">
    <source>
        <dbReference type="ARBA" id="ARBA00022776"/>
    </source>
</evidence>
<dbReference type="EMBL" id="MLFT02000006">
    <property type="protein sequence ID" value="PHT44904.1"/>
    <property type="molecule type" value="Genomic_DNA"/>
</dbReference>
<evidence type="ECO:0000256" key="1">
    <source>
        <dbReference type="ARBA" id="ARBA00022618"/>
    </source>
</evidence>
<keyword evidence="2" id="KW-0498">Mitosis</keyword>
<sequence length="149" mass="16748">MVDRVTSSSSNLQDTLFISSLKIALAYNNGLLSKRSTSSKEGIVQSTFLGSVKKWVEKILSSSLEFQDFSTYIKSGRWPTEDCGRRASTLLSWYVQWYNVPSPFEVKRAFDKINVVITPSSVPLLHLVFPRTDVTALCEINRVAFCSRG</sequence>
<dbReference type="Proteomes" id="UP000224567">
    <property type="component" value="Unassembled WGS sequence"/>
</dbReference>
<dbReference type="GO" id="GO:0031145">
    <property type="term" value="P:anaphase-promoting complex-dependent catabolic process"/>
    <property type="evidence" value="ECO:0007669"/>
    <property type="project" value="TreeGrafter"/>
</dbReference>
<dbReference type="PANTHER" id="PTHR12827:SF3">
    <property type="entry name" value="ANAPHASE-PROMOTING COMPLEX SUBUNIT 1"/>
    <property type="match status" value="1"/>
</dbReference>
<evidence type="ECO:0000256" key="3">
    <source>
        <dbReference type="ARBA" id="ARBA00023306"/>
    </source>
</evidence>
<reference evidence="5 6" key="1">
    <citation type="journal article" date="2017" name="Genome Biol.">
        <title>New reference genome sequences of hot pepper reveal the massive evolution of plant disease-resistance genes by retroduplication.</title>
        <authorList>
            <person name="Kim S."/>
            <person name="Park J."/>
            <person name="Yeom S.I."/>
            <person name="Kim Y.M."/>
            <person name="Seo E."/>
            <person name="Kim K.T."/>
            <person name="Kim M.S."/>
            <person name="Lee J.M."/>
            <person name="Cheong K."/>
            <person name="Shin H.S."/>
            <person name="Kim S.B."/>
            <person name="Han K."/>
            <person name="Lee J."/>
            <person name="Park M."/>
            <person name="Lee H.A."/>
            <person name="Lee H.Y."/>
            <person name="Lee Y."/>
            <person name="Oh S."/>
            <person name="Lee J.H."/>
            <person name="Choi E."/>
            <person name="Choi E."/>
            <person name="Lee S.E."/>
            <person name="Jeon J."/>
            <person name="Kim H."/>
            <person name="Choi G."/>
            <person name="Song H."/>
            <person name="Lee J."/>
            <person name="Lee S.C."/>
            <person name="Kwon J.K."/>
            <person name="Lee H.Y."/>
            <person name="Koo N."/>
            <person name="Hong Y."/>
            <person name="Kim R.W."/>
            <person name="Kang W.H."/>
            <person name="Huh J.H."/>
            <person name="Kang B.C."/>
            <person name="Yang T.J."/>
            <person name="Lee Y.H."/>
            <person name="Bennetzen J.L."/>
            <person name="Choi D."/>
        </authorList>
    </citation>
    <scope>NUCLEOTIDE SEQUENCE [LARGE SCALE GENOMIC DNA]</scope>
    <source>
        <strain evidence="6">cv. PBC81</strain>
    </source>
</reference>
<keyword evidence="1" id="KW-0132">Cell division</keyword>
<dbReference type="AlphaFoldDB" id="A0A2G2WI41"/>
<dbReference type="Pfam" id="PF18122">
    <property type="entry name" value="APC1_C"/>
    <property type="match status" value="1"/>
</dbReference>
<dbReference type="GO" id="GO:0070979">
    <property type="term" value="P:protein K11-linked ubiquitination"/>
    <property type="evidence" value="ECO:0007669"/>
    <property type="project" value="TreeGrafter"/>
</dbReference>
<dbReference type="GO" id="GO:0005680">
    <property type="term" value="C:anaphase-promoting complex"/>
    <property type="evidence" value="ECO:0007669"/>
    <property type="project" value="InterPro"/>
</dbReference>
<gene>
    <name evidence="5" type="ORF">CQW23_14062</name>
</gene>
<organism evidence="5 6">
    <name type="scientific">Capsicum baccatum</name>
    <name type="common">Peruvian pepper</name>
    <dbReference type="NCBI Taxonomy" id="33114"/>
    <lineage>
        <taxon>Eukaryota</taxon>
        <taxon>Viridiplantae</taxon>
        <taxon>Streptophyta</taxon>
        <taxon>Embryophyta</taxon>
        <taxon>Tracheophyta</taxon>
        <taxon>Spermatophyta</taxon>
        <taxon>Magnoliopsida</taxon>
        <taxon>eudicotyledons</taxon>
        <taxon>Gunneridae</taxon>
        <taxon>Pentapetalae</taxon>
        <taxon>asterids</taxon>
        <taxon>lamiids</taxon>
        <taxon>Solanales</taxon>
        <taxon>Solanaceae</taxon>
        <taxon>Solanoideae</taxon>
        <taxon>Capsiceae</taxon>
        <taxon>Capsicum</taxon>
    </lineage>
</organism>
<reference evidence="6" key="2">
    <citation type="journal article" date="2017" name="J. Anim. Genet.">
        <title>Multiple reference genome sequences of hot pepper reveal the massive evolution of plant disease resistance genes by retroduplication.</title>
        <authorList>
            <person name="Kim S."/>
            <person name="Park J."/>
            <person name="Yeom S.-I."/>
            <person name="Kim Y.-M."/>
            <person name="Seo E."/>
            <person name="Kim K.-T."/>
            <person name="Kim M.-S."/>
            <person name="Lee J.M."/>
            <person name="Cheong K."/>
            <person name="Shin H.-S."/>
            <person name="Kim S.-B."/>
            <person name="Han K."/>
            <person name="Lee J."/>
            <person name="Park M."/>
            <person name="Lee H.-A."/>
            <person name="Lee H.-Y."/>
            <person name="Lee Y."/>
            <person name="Oh S."/>
            <person name="Lee J.H."/>
            <person name="Choi E."/>
            <person name="Choi E."/>
            <person name="Lee S.E."/>
            <person name="Jeon J."/>
            <person name="Kim H."/>
            <person name="Choi G."/>
            <person name="Song H."/>
            <person name="Lee J."/>
            <person name="Lee S.-C."/>
            <person name="Kwon J.-K."/>
            <person name="Lee H.-Y."/>
            <person name="Koo N."/>
            <person name="Hong Y."/>
            <person name="Kim R.W."/>
            <person name="Kang W.-H."/>
            <person name="Huh J.H."/>
            <person name="Kang B.-C."/>
            <person name="Yang T.-J."/>
            <person name="Lee Y.-H."/>
            <person name="Bennetzen J.L."/>
            <person name="Choi D."/>
        </authorList>
    </citation>
    <scope>NUCLEOTIDE SEQUENCE [LARGE SCALE GENOMIC DNA]</scope>
    <source>
        <strain evidence="6">cv. PBC81</strain>
    </source>
</reference>
<dbReference type="GO" id="GO:0051301">
    <property type="term" value="P:cell division"/>
    <property type="evidence" value="ECO:0007669"/>
    <property type="project" value="UniProtKB-KW"/>
</dbReference>
<evidence type="ECO:0000313" key="5">
    <source>
        <dbReference type="EMBL" id="PHT44904.1"/>
    </source>
</evidence>
<evidence type="ECO:0000313" key="6">
    <source>
        <dbReference type="Proteomes" id="UP000224567"/>
    </source>
</evidence>
<protein>
    <recommendedName>
        <fullName evidence="4">Anaphase-promoting complex subunit 1 C-terminal domain-containing protein</fullName>
    </recommendedName>
</protein>